<dbReference type="AlphaFoldDB" id="A0AA43TS78"/>
<sequence>MASDGFFHGSAAQHASWQELKRSPLKNIDRNAILVSIDTEGSGGQTGEGKQGQDDTHFAKSVGFSVLKLADVADIAPGPLFRNWYPHMKVTELMHQGWDHIHPKVGWVEFTGGLLNRQRSTRRHYTMPTLQAKIQEVFREIGAPRRTPVVSVVEPNPDMAPYDSNDKYLDIMEGSSEPEGLTTVSIDTVVPTTPHQRRQGQDLTQLAALSKFAATLKPSVPPAAPKDAQPPKSNIPPPNLSKTVTVSMDTVVPNTPHHRG</sequence>
<dbReference type="Proteomes" id="UP001161017">
    <property type="component" value="Unassembled WGS sequence"/>
</dbReference>
<gene>
    <name evidence="2" type="ORF">OHK93_008822</name>
</gene>
<keyword evidence="3" id="KW-1185">Reference proteome</keyword>
<organism evidence="2 3">
    <name type="scientific">Ramalina farinacea</name>
    <dbReference type="NCBI Taxonomy" id="258253"/>
    <lineage>
        <taxon>Eukaryota</taxon>
        <taxon>Fungi</taxon>
        <taxon>Dikarya</taxon>
        <taxon>Ascomycota</taxon>
        <taxon>Pezizomycotina</taxon>
        <taxon>Lecanoromycetes</taxon>
        <taxon>OSLEUM clade</taxon>
        <taxon>Lecanoromycetidae</taxon>
        <taxon>Lecanorales</taxon>
        <taxon>Lecanorineae</taxon>
        <taxon>Ramalinaceae</taxon>
        <taxon>Ramalina</taxon>
    </lineage>
</organism>
<reference evidence="2" key="1">
    <citation type="journal article" date="2023" name="Genome Biol. Evol.">
        <title>First Whole Genome Sequence and Flow Cytometry Genome Size Data for the Lichen-Forming Fungus Ramalina farinacea (Ascomycota).</title>
        <authorList>
            <person name="Llewellyn T."/>
            <person name="Mian S."/>
            <person name="Hill R."/>
            <person name="Leitch I.J."/>
            <person name="Gaya E."/>
        </authorList>
    </citation>
    <scope>NUCLEOTIDE SEQUENCE</scope>
    <source>
        <strain evidence="2">LIQ254RAFAR</strain>
    </source>
</reference>
<accession>A0AA43TS78</accession>
<evidence type="ECO:0000313" key="3">
    <source>
        <dbReference type="Proteomes" id="UP001161017"/>
    </source>
</evidence>
<evidence type="ECO:0000256" key="1">
    <source>
        <dbReference type="SAM" id="MobiDB-lite"/>
    </source>
</evidence>
<name>A0AA43TS78_9LECA</name>
<comment type="caution">
    <text evidence="2">The sequence shown here is derived from an EMBL/GenBank/DDBJ whole genome shotgun (WGS) entry which is preliminary data.</text>
</comment>
<evidence type="ECO:0000313" key="2">
    <source>
        <dbReference type="EMBL" id="MDI1489541.1"/>
    </source>
</evidence>
<protein>
    <submittedName>
        <fullName evidence="2">Uncharacterized protein</fullName>
    </submittedName>
</protein>
<feature type="region of interest" description="Disordered" evidence="1">
    <location>
        <begin position="217"/>
        <end position="260"/>
    </location>
</feature>
<proteinExistence type="predicted"/>
<dbReference type="EMBL" id="JAPUFD010000009">
    <property type="protein sequence ID" value="MDI1489541.1"/>
    <property type="molecule type" value="Genomic_DNA"/>
</dbReference>